<dbReference type="InterPro" id="IPR011050">
    <property type="entry name" value="Pectin_lyase_fold/virulence"/>
</dbReference>
<dbReference type="SUPFAM" id="SSF51126">
    <property type="entry name" value="Pectin lyase-like"/>
    <property type="match status" value="1"/>
</dbReference>
<dbReference type="Pfam" id="PF05048">
    <property type="entry name" value="NosD"/>
    <property type="match status" value="1"/>
</dbReference>
<name>A0ABX4EB19_9BACI</name>
<sequence length="454" mass="48377">MHMMIKQPISFHDKYWILWLLAAVIAAVFFIPKTAGVLLEQTEDEKPAVQQTAAPPVFSPAAFGAVPNDAKDDTKAIQKAIDEAAAKKGVVRIPAGTFLINTNPDTGTLHVKDGSVIQLDSKTTLKAIPNDLPIYRIFTVYNRTNVKISGGTLVGDRYDHTDTGGEFGHGIFIAGSSSNITVSGVTAKDFWGDGFIVEGDAKNRTYPTDVAIHNVTGDNNRRQGISITAGKNIIVKNSTFSNTNGTAPEAGIDLERDPPFDLPLEDVELLYNKVTGNNGYGIAFVYASHNSALNNVVTGNKAGGIYIGGSQDSGAADENTIRNNFISGNSENGIFINFSTKNAISGNTIEKSEKDGISMMNHIGQNRISTNLIRQNKGNGVSVWGGLNDQSGIVIQSNEVRGNGGAGLSVVDVTDATIIHNRLLSNTQAGMNLKAVKESTVQKNTAKGNGRNDE</sequence>
<dbReference type="Proteomes" id="UP000215545">
    <property type="component" value="Unassembled WGS sequence"/>
</dbReference>
<gene>
    <name evidence="4" type="ORF">B1B05_05240</name>
</gene>
<evidence type="ECO:0000313" key="5">
    <source>
        <dbReference type="Proteomes" id="UP000215545"/>
    </source>
</evidence>
<dbReference type="PANTHER" id="PTHR22990:SF15">
    <property type="entry name" value="F-BOX ONLY PROTEIN 10"/>
    <property type="match status" value="1"/>
</dbReference>
<evidence type="ECO:0008006" key="6">
    <source>
        <dbReference type="Google" id="ProtNLM"/>
    </source>
</evidence>
<feature type="domain" description="Periplasmic copper-binding protein NosD beta helix" evidence="2">
    <location>
        <begin position="274"/>
        <end position="388"/>
    </location>
</feature>
<evidence type="ECO:0000313" key="4">
    <source>
        <dbReference type="EMBL" id="OXS79179.1"/>
    </source>
</evidence>
<comment type="caution">
    <text evidence="4">The sequence shown here is derived from an EMBL/GenBank/DDBJ whole genome shotgun (WGS) entry which is preliminary data.</text>
</comment>
<feature type="domain" description="Rhamnogalacturonase A/B/Epimerase-like pectate lyase" evidence="3">
    <location>
        <begin position="63"/>
        <end position="243"/>
    </location>
</feature>
<dbReference type="Gene3D" id="2.160.20.10">
    <property type="entry name" value="Single-stranded right-handed beta-helix, Pectin lyase-like"/>
    <property type="match status" value="2"/>
</dbReference>
<dbReference type="InterPro" id="IPR006626">
    <property type="entry name" value="PbH1"/>
</dbReference>
<dbReference type="EMBL" id="MWSK01000002">
    <property type="protein sequence ID" value="OXS79179.1"/>
    <property type="molecule type" value="Genomic_DNA"/>
</dbReference>
<organism evidence="4 5">
    <name type="scientific">Domibacillus enclensis</name>
    <dbReference type="NCBI Taxonomy" id="1017273"/>
    <lineage>
        <taxon>Bacteria</taxon>
        <taxon>Bacillati</taxon>
        <taxon>Bacillota</taxon>
        <taxon>Bacilli</taxon>
        <taxon>Bacillales</taxon>
        <taxon>Bacillaceae</taxon>
        <taxon>Domibacillus</taxon>
    </lineage>
</organism>
<dbReference type="InterPro" id="IPR012334">
    <property type="entry name" value="Pectin_lyas_fold"/>
</dbReference>
<dbReference type="SMART" id="SM00710">
    <property type="entry name" value="PbH1"/>
    <property type="match status" value="11"/>
</dbReference>
<evidence type="ECO:0000259" key="2">
    <source>
        <dbReference type="Pfam" id="PF05048"/>
    </source>
</evidence>
<keyword evidence="5" id="KW-1185">Reference proteome</keyword>
<keyword evidence="1" id="KW-0677">Repeat</keyword>
<dbReference type="InterPro" id="IPR051550">
    <property type="entry name" value="SCF-Subunits/Alg-Epimerases"/>
</dbReference>
<dbReference type="InterPro" id="IPR024535">
    <property type="entry name" value="RHGA/B-epi-like_pectate_lyase"/>
</dbReference>
<accession>A0ABX4EB19</accession>
<protein>
    <recommendedName>
        <fullName evidence="6">Parallel beta-helix repeat (Two copies)</fullName>
    </recommendedName>
</protein>
<evidence type="ECO:0000259" key="3">
    <source>
        <dbReference type="Pfam" id="PF12708"/>
    </source>
</evidence>
<dbReference type="InterPro" id="IPR007742">
    <property type="entry name" value="NosD_dom"/>
</dbReference>
<dbReference type="Pfam" id="PF12708">
    <property type="entry name" value="Pect-lyase_RHGA_epim"/>
    <property type="match status" value="1"/>
</dbReference>
<dbReference type="PANTHER" id="PTHR22990">
    <property type="entry name" value="F-BOX ONLY PROTEIN"/>
    <property type="match status" value="1"/>
</dbReference>
<evidence type="ECO:0000256" key="1">
    <source>
        <dbReference type="ARBA" id="ARBA00022737"/>
    </source>
</evidence>
<proteinExistence type="predicted"/>
<reference evidence="5" key="1">
    <citation type="submission" date="2017-03" db="EMBL/GenBank/DDBJ databases">
        <title>Bacillus sp. V-88(T) DSM27956, whole genome shotgun sequencing project.</title>
        <authorList>
            <person name="Dastager S.G."/>
            <person name="Neurgaonkar P.S."/>
            <person name="Dharne M.S."/>
        </authorList>
    </citation>
    <scope>NUCLEOTIDE SEQUENCE [LARGE SCALE GENOMIC DNA]</scope>
    <source>
        <strain evidence="5">DSM 25145</strain>
    </source>
</reference>